<evidence type="ECO:0000259" key="12">
    <source>
        <dbReference type="PROSITE" id="PS50885"/>
    </source>
</evidence>
<dbReference type="InterPro" id="IPR004089">
    <property type="entry name" value="MCPsignal_dom"/>
</dbReference>
<keyword evidence="16" id="KW-1185">Reference proteome</keyword>
<dbReference type="SUPFAM" id="SSF103190">
    <property type="entry name" value="Sensory domain-like"/>
    <property type="match status" value="1"/>
</dbReference>
<reference evidence="16" key="2">
    <citation type="submission" date="2014-12" db="EMBL/GenBank/DDBJ databases">
        <authorList>
            <person name="Smet A."/>
        </authorList>
    </citation>
    <scope>NUCLEOTIDE SEQUENCE [LARGE SCALE GENOMIC DNA]</scope>
</reference>
<dbReference type="PROSITE" id="PS50885">
    <property type="entry name" value="HAMP"/>
    <property type="match status" value="1"/>
</dbReference>
<name>A0A0K2XIF4_9HELI</name>
<dbReference type="Proteomes" id="UP000038622">
    <property type="component" value="Unassembled WGS sequence"/>
</dbReference>
<evidence type="ECO:0000256" key="3">
    <source>
        <dbReference type="ARBA" id="ARBA00022500"/>
    </source>
</evidence>
<dbReference type="EMBL" id="CDML01000005">
    <property type="protein sequence ID" value="CRF40394.1"/>
    <property type="molecule type" value="Genomic_DNA"/>
</dbReference>
<comment type="similarity">
    <text evidence="8">Belongs to the methyl-accepting chemotaxis (MCP) protein family.</text>
</comment>
<reference evidence="15" key="1">
    <citation type="submission" date="2014-12" db="EMBL/GenBank/DDBJ databases">
        <title>Whole genome sequences of four Staphylococcus schleiferi canine isolates.</title>
        <authorList>
            <person name="Misic A.M."/>
            <person name="Cain C."/>
            <person name="Morris D.O."/>
            <person name="Rankin S."/>
            <person name="Beiting D."/>
        </authorList>
    </citation>
    <scope>NUCLEOTIDE SEQUENCE</scope>
    <source>
        <strain evidence="13">ASB11</strain>
        <strain evidence="14">ASB13</strain>
        <strain evidence="15">ASB9</strain>
    </source>
</reference>
<keyword evidence="7 9" id="KW-0807">Transducer</keyword>
<evidence type="ECO:0000256" key="9">
    <source>
        <dbReference type="PROSITE-ProRule" id="PRU00284"/>
    </source>
</evidence>
<evidence type="ECO:0000256" key="8">
    <source>
        <dbReference type="ARBA" id="ARBA00029447"/>
    </source>
</evidence>
<evidence type="ECO:0000256" key="4">
    <source>
        <dbReference type="ARBA" id="ARBA00022692"/>
    </source>
</evidence>
<dbReference type="SMART" id="SM00283">
    <property type="entry name" value="MA"/>
    <property type="match status" value="1"/>
</dbReference>
<dbReference type="Gene3D" id="1.10.287.950">
    <property type="entry name" value="Methyl-accepting chemotaxis protein"/>
    <property type="match status" value="1"/>
</dbReference>
<evidence type="ECO:0000313" key="17">
    <source>
        <dbReference type="Proteomes" id="UP000041394"/>
    </source>
</evidence>
<evidence type="ECO:0000256" key="7">
    <source>
        <dbReference type="ARBA" id="ARBA00023224"/>
    </source>
</evidence>
<dbReference type="InterPro" id="IPR003660">
    <property type="entry name" value="HAMP_dom"/>
</dbReference>
<feature type="domain" description="HAMP" evidence="12">
    <location>
        <begin position="303"/>
        <end position="353"/>
    </location>
</feature>
<evidence type="ECO:0000256" key="1">
    <source>
        <dbReference type="ARBA" id="ARBA00004651"/>
    </source>
</evidence>
<evidence type="ECO:0000256" key="5">
    <source>
        <dbReference type="ARBA" id="ARBA00022989"/>
    </source>
</evidence>
<dbReference type="CDD" id="cd06225">
    <property type="entry name" value="HAMP"/>
    <property type="match status" value="1"/>
</dbReference>
<gene>
    <name evidence="13" type="ORF">HAL011_01500</name>
    <name evidence="14" type="ORF">HAL013_07330</name>
    <name evidence="15" type="ORF">HAL09_10980</name>
</gene>
<dbReference type="PANTHER" id="PTHR32089">
    <property type="entry name" value="METHYL-ACCEPTING CHEMOTAXIS PROTEIN MCPB"/>
    <property type="match status" value="1"/>
</dbReference>
<evidence type="ECO:0000256" key="2">
    <source>
        <dbReference type="ARBA" id="ARBA00022475"/>
    </source>
</evidence>
<dbReference type="InterPro" id="IPR033479">
    <property type="entry name" value="dCache_1"/>
</dbReference>
<comment type="subcellular location">
    <subcellularLocation>
        <location evidence="1">Cell membrane</location>
        <topology evidence="1">Multi-pass membrane protein</topology>
    </subcellularLocation>
</comment>
<dbReference type="InterPro" id="IPR029151">
    <property type="entry name" value="Sensor-like_sf"/>
</dbReference>
<dbReference type="Pfam" id="PF00672">
    <property type="entry name" value="HAMP"/>
    <property type="match status" value="1"/>
</dbReference>
<reference evidence="17 18" key="3">
    <citation type="submission" date="2014-12" db="EMBL/GenBank/DDBJ databases">
        <authorList>
            <person name="Jaenicke S."/>
        </authorList>
    </citation>
    <scope>NUCLEOTIDE SEQUENCE [LARGE SCALE GENOMIC DNA]</scope>
</reference>
<dbReference type="Pfam" id="PF02743">
    <property type="entry name" value="dCache_1"/>
    <property type="match status" value="1"/>
</dbReference>
<dbReference type="GO" id="GO:0005886">
    <property type="term" value="C:plasma membrane"/>
    <property type="evidence" value="ECO:0007669"/>
    <property type="project" value="UniProtKB-SubCell"/>
</dbReference>
<accession>A0A0K2XIF4</accession>
<evidence type="ECO:0000313" key="15">
    <source>
        <dbReference type="EMBL" id="CRF44509.1"/>
    </source>
</evidence>
<evidence type="ECO:0000313" key="13">
    <source>
        <dbReference type="EMBL" id="CRF40394.1"/>
    </source>
</evidence>
<dbReference type="Gene3D" id="3.30.450.20">
    <property type="entry name" value="PAS domain"/>
    <property type="match status" value="2"/>
</dbReference>
<keyword evidence="4 10" id="KW-0812">Transmembrane</keyword>
<dbReference type="AlphaFoldDB" id="A0A0K2XIF4"/>
<evidence type="ECO:0000313" key="18">
    <source>
        <dbReference type="Proteomes" id="UP000045175"/>
    </source>
</evidence>
<protein>
    <submittedName>
        <fullName evidence="15">Methyl-accepting chemotaxis protein</fullName>
    </submittedName>
</protein>
<dbReference type="PANTHER" id="PTHR32089:SF112">
    <property type="entry name" value="LYSOZYME-LIKE PROTEIN-RELATED"/>
    <property type="match status" value="1"/>
</dbReference>
<evidence type="ECO:0000256" key="6">
    <source>
        <dbReference type="ARBA" id="ARBA00023136"/>
    </source>
</evidence>
<keyword evidence="5 10" id="KW-1133">Transmembrane helix</keyword>
<evidence type="ECO:0000313" key="14">
    <source>
        <dbReference type="EMBL" id="CRF42543.1"/>
    </source>
</evidence>
<organism evidence="15 17">
    <name type="scientific">Helicobacter ailurogastricus</name>
    <dbReference type="NCBI Taxonomy" id="1578720"/>
    <lineage>
        <taxon>Bacteria</taxon>
        <taxon>Pseudomonadati</taxon>
        <taxon>Campylobacterota</taxon>
        <taxon>Epsilonproteobacteria</taxon>
        <taxon>Campylobacterales</taxon>
        <taxon>Helicobacteraceae</taxon>
        <taxon>Helicobacter</taxon>
    </lineage>
</organism>
<proteinExistence type="inferred from homology"/>
<keyword evidence="3" id="KW-0145">Chemotaxis</keyword>
<dbReference type="RefSeq" id="WP_082346383.1">
    <property type="nucleotide sequence ID" value="NZ_CDMH01000035.1"/>
</dbReference>
<evidence type="ECO:0000313" key="16">
    <source>
        <dbReference type="Proteomes" id="UP000038622"/>
    </source>
</evidence>
<dbReference type="EMBL" id="CDMN01000043">
    <property type="protein sequence ID" value="CRF44509.1"/>
    <property type="molecule type" value="Genomic_DNA"/>
</dbReference>
<evidence type="ECO:0000256" key="10">
    <source>
        <dbReference type="SAM" id="Phobius"/>
    </source>
</evidence>
<dbReference type="Proteomes" id="UP000041394">
    <property type="component" value="Unassembled WGS sequence"/>
</dbReference>
<dbReference type="CDD" id="cd12913">
    <property type="entry name" value="PDC1_MCP_like"/>
    <property type="match status" value="1"/>
</dbReference>
<dbReference type="STRING" id="1578720.HAL011_01500"/>
<sequence>MNLDVKLGFKAKIISALAVLLVLVFSTAIVIIGVKVRDNLTKKARDSLTKDTRVLSVTIKEWDKHVRTILRQTARSFEAFDLKDSKQIQRIIEVVHDNLVSADLYVAFENGSIIKLRGEIPANYDPRTRAWYKNAKAKGSIFVSRPYVDAYTKKNVVTYSLPLYQDKVFKGVLGLDINLDKLLETIIGAYFTKQRVHLLDDRGVVLGSSVYSEGSEYHANDPELRQQILSTHSGFRQKWSKEGVKFYVYDTIDRLGWKVVSVVFKKDVFRDFYNLQSTMSIVAVIALLLITFILFGVIEILCRPLIQLRDLIAQLVSDNGDLTKRLEVKGKDEIASISANINLLLDKIQGMVSNIKQLSTQNNQIANTLHANFNDVEEHSKKGKDFIQAALENGDNIIDNILKGVENADKNNQNLLQTDNTLEEIRSQIQAFSKNLADNAQLAVEFSNRLDQTSKNTENIKAVLTLIVDIAGQTNLLALNAAIEAARAGEHGRGFAVVADEVRKLAEKTQNSLAQINNTINEVVKSVGDISTDLHTNAQEILKTSELTHSLQEMVDANVENIRSVINATSADVKEFKEIANTTKMLVQIIEEINNIAVMNYTSVQNVQGASDSLNEVARVLDVEVAKFKV</sequence>
<keyword evidence="2" id="KW-1003">Cell membrane</keyword>
<dbReference type="PROSITE" id="PS50111">
    <property type="entry name" value="CHEMOTAXIS_TRANSDUC_2"/>
    <property type="match status" value="1"/>
</dbReference>
<feature type="transmembrane region" description="Helical" evidence="10">
    <location>
        <begin position="13"/>
        <end position="34"/>
    </location>
</feature>
<feature type="domain" description="Methyl-accepting transducer" evidence="11">
    <location>
        <begin position="358"/>
        <end position="615"/>
    </location>
</feature>
<dbReference type="SMART" id="SM00304">
    <property type="entry name" value="HAMP"/>
    <property type="match status" value="1"/>
</dbReference>
<dbReference type="GO" id="GO:0006935">
    <property type="term" value="P:chemotaxis"/>
    <property type="evidence" value="ECO:0007669"/>
    <property type="project" value="UniProtKB-KW"/>
</dbReference>
<evidence type="ECO:0000259" key="11">
    <source>
        <dbReference type="PROSITE" id="PS50111"/>
    </source>
</evidence>
<dbReference type="Proteomes" id="UP000045175">
    <property type="component" value="Unassembled WGS sequence"/>
</dbReference>
<dbReference type="EMBL" id="CDMH01000035">
    <property type="protein sequence ID" value="CRF42543.1"/>
    <property type="molecule type" value="Genomic_DNA"/>
</dbReference>
<feature type="transmembrane region" description="Helical" evidence="10">
    <location>
        <begin position="279"/>
        <end position="298"/>
    </location>
</feature>
<dbReference type="OrthoDB" id="5348717at2"/>
<dbReference type="GO" id="GO:0007165">
    <property type="term" value="P:signal transduction"/>
    <property type="evidence" value="ECO:0007669"/>
    <property type="project" value="UniProtKB-KW"/>
</dbReference>
<keyword evidence="6 10" id="KW-0472">Membrane</keyword>
<dbReference type="Pfam" id="PF00015">
    <property type="entry name" value="MCPsignal"/>
    <property type="match status" value="1"/>
</dbReference>
<dbReference type="SUPFAM" id="SSF58104">
    <property type="entry name" value="Methyl-accepting chemotaxis protein (MCP) signaling domain"/>
    <property type="match status" value="1"/>
</dbReference>